<feature type="compositionally biased region" description="Low complexity" evidence="1">
    <location>
        <begin position="142"/>
        <end position="188"/>
    </location>
</feature>
<protein>
    <submittedName>
        <fullName evidence="2">Uncharacterized protein</fullName>
    </submittedName>
</protein>
<dbReference type="AlphaFoldDB" id="W6XZ52"/>
<sequence length="227" mass="22587">MLKRGSAIAKRQGYYPTTGYCDMPGDTCQEACGAEYVECPTDGSFTSCHSTTDGTHCCTDGTGNACGAGDYCTHDASGSTYCCPENLNAEECAKELGLDVPLIPDSAETSTPVAVPTGVSDSVAVPSPSPTEVEEEEEEETSSGAVVSPSSTPAEPSLSPSSSARASSSTRTAASQSVALPSVASSSARLPNATSTGPGLPQFTGGAAKIAGAGAVVFAAVAGLIVL</sequence>
<proteinExistence type="predicted"/>
<dbReference type="HOGENOM" id="CLU_1219513_0_0_1"/>
<dbReference type="Proteomes" id="UP000053841">
    <property type="component" value="Unassembled WGS sequence"/>
</dbReference>
<evidence type="ECO:0000256" key="1">
    <source>
        <dbReference type="SAM" id="MobiDB-lite"/>
    </source>
</evidence>
<dbReference type="RefSeq" id="XP_007712934.1">
    <property type="nucleotide sequence ID" value="XM_007714744.1"/>
</dbReference>
<dbReference type="EMBL" id="KI964625">
    <property type="protein sequence ID" value="EUC32737.1"/>
    <property type="molecule type" value="Genomic_DNA"/>
</dbReference>
<dbReference type="STRING" id="930089.W6XZ52"/>
<dbReference type="KEGG" id="bze:COCCADRAFT_97875"/>
<reference evidence="2 3" key="1">
    <citation type="journal article" date="2013" name="PLoS Genet.">
        <title>Comparative genome structure, secondary metabolite, and effector coding capacity across Cochliobolus pathogens.</title>
        <authorList>
            <person name="Condon B.J."/>
            <person name="Leng Y."/>
            <person name="Wu D."/>
            <person name="Bushley K.E."/>
            <person name="Ohm R.A."/>
            <person name="Otillar R."/>
            <person name="Martin J."/>
            <person name="Schackwitz W."/>
            <person name="Grimwood J."/>
            <person name="MohdZainudin N."/>
            <person name="Xue C."/>
            <person name="Wang R."/>
            <person name="Manning V.A."/>
            <person name="Dhillon B."/>
            <person name="Tu Z.J."/>
            <person name="Steffenson B.J."/>
            <person name="Salamov A."/>
            <person name="Sun H."/>
            <person name="Lowry S."/>
            <person name="LaButti K."/>
            <person name="Han J."/>
            <person name="Copeland A."/>
            <person name="Lindquist E."/>
            <person name="Barry K."/>
            <person name="Schmutz J."/>
            <person name="Baker S.E."/>
            <person name="Ciuffetti L.M."/>
            <person name="Grigoriev I.V."/>
            <person name="Zhong S."/>
            <person name="Turgeon B.G."/>
        </authorList>
    </citation>
    <scope>NUCLEOTIDE SEQUENCE [LARGE SCALE GENOMIC DNA]</scope>
    <source>
        <strain evidence="2 3">26-R-13</strain>
    </source>
</reference>
<gene>
    <name evidence="2" type="ORF">COCCADRAFT_97875</name>
</gene>
<accession>W6XZ52</accession>
<evidence type="ECO:0000313" key="2">
    <source>
        <dbReference type="EMBL" id="EUC32737.1"/>
    </source>
</evidence>
<feature type="region of interest" description="Disordered" evidence="1">
    <location>
        <begin position="103"/>
        <end position="195"/>
    </location>
</feature>
<keyword evidence="3" id="KW-1185">Reference proteome</keyword>
<feature type="compositionally biased region" description="Acidic residues" evidence="1">
    <location>
        <begin position="132"/>
        <end position="141"/>
    </location>
</feature>
<organism evidence="2 3">
    <name type="scientific">Cochliobolus carbonum (strain 26-R-13)</name>
    <name type="common">Maize leaf spot fungus</name>
    <name type="synonym">Bipolaris zeicola</name>
    <dbReference type="NCBI Taxonomy" id="930089"/>
    <lineage>
        <taxon>Eukaryota</taxon>
        <taxon>Fungi</taxon>
        <taxon>Dikarya</taxon>
        <taxon>Ascomycota</taxon>
        <taxon>Pezizomycotina</taxon>
        <taxon>Dothideomycetes</taxon>
        <taxon>Pleosporomycetidae</taxon>
        <taxon>Pleosporales</taxon>
        <taxon>Pleosporineae</taxon>
        <taxon>Pleosporaceae</taxon>
        <taxon>Bipolaris</taxon>
    </lineage>
</organism>
<dbReference type="GeneID" id="19154466"/>
<evidence type="ECO:0000313" key="3">
    <source>
        <dbReference type="Proteomes" id="UP000053841"/>
    </source>
</evidence>
<dbReference type="eggNOG" id="ENOG502RZBP">
    <property type="taxonomic scope" value="Eukaryota"/>
</dbReference>
<name>W6XZ52_COCC2</name>
<dbReference type="OrthoDB" id="5409186at2759"/>